<feature type="domain" description="YqaJ viral recombinase" evidence="1">
    <location>
        <begin position="23"/>
        <end position="167"/>
    </location>
</feature>
<evidence type="ECO:0000259" key="1">
    <source>
        <dbReference type="Pfam" id="PF09588"/>
    </source>
</evidence>
<dbReference type="RefSeq" id="WP_197941909.1">
    <property type="nucleotide sequence ID" value="NZ_JAECSB010000085.1"/>
</dbReference>
<dbReference type="InterPro" id="IPR011335">
    <property type="entry name" value="Restrct_endonuc-II-like"/>
</dbReference>
<dbReference type="PANTHER" id="PTHR46609">
    <property type="entry name" value="EXONUCLEASE, PHAGE-TYPE/RECB, C-TERMINAL DOMAIN-CONTAINING PROTEIN"/>
    <property type="match status" value="1"/>
</dbReference>
<sequence>MTAPTDTGPILIELPDLEQGTDEWHDQRRGIITASVVGKLITSKTLKAAANPESRSLTAHLVAERITGWTDPTYISDDMLRGMADEPRARDKYAEHYNVPVRQVGFMIRENRGVKLGYSPDGLVGDDGLIEVKSRLQKKQVETVLSGEPPAENMAQLQCGLLVSGREWIDYISYSGGMHLWVTRVFPDQRWFDAIEAAVQGFENSAAEMIRLYEQSVVGFPMTERVFTEMEFD</sequence>
<dbReference type="CDD" id="cd22343">
    <property type="entry name" value="PDDEXK_lambda_exonuclease-like"/>
    <property type="match status" value="1"/>
</dbReference>
<dbReference type="EMBL" id="JAECSB010000085">
    <property type="protein sequence ID" value="MBH5146305.1"/>
    <property type="molecule type" value="Genomic_DNA"/>
</dbReference>
<dbReference type="Pfam" id="PF09588">
    <property type="entry name" value="YqaJ"/>
    <property type="match status" value="1"/>
</dbReference>
<reference evidence="2 3" key="1">
    <citation type="submission" date="2020-12" db="EMBL/GenBank/DDBJ databases">
        <title>Draft genome sequence of furan degrading bacterial strain FUR100.</title>
        <authorList>
            <person name="Woiski C."/>
        </authorList>
    </citation>
    <scope>NUCLEOTIDE SEQUENCE [LARGE SCALE GENOMIC DNA]</scope>
    <source>
        <strain evidence="2 3">FUR100</strain>
    </source>
</reference>
<name>A0A8I0ZVK3_RHOER</name>
<proteinExistence type="predicted"/>
<dbReference type="InterPro" id="IPR011604">
    <property type="entry name" value="PDDEXK-like_dom_sf"/>
</dbReference>
<comment type="caution">
    <text evidence="2">The sequence shown here is derived from an EMBL/GenBank/DDBJ whole genome shotgun (WGS) entry which is preliminary data.</text>
</comment>
<dbReference type="Proteomes" id="UP000627573">
    <property type="component" value="Unassembled WGS sequence"/>
</dbReference>
<organism evidence="2 3">
    <name type="scientific">Rhodococcus erythropolis</name>
    <name type="common">Arthrobacter picolinophilus</name>
    <dbReference type="NCBI Taxonomy" id="1833"/>
    <lineage>
        <taxon>Bacteria</taxon>
        <taxon>Bacillati</taxon>
        <taxon>Actinomycetota</taxon>
        <taxon>Actinomycetes</taxon>
        <taxon>Mycobacteriales</taxon>
        <taxon>Nocardiaceae</taxon>
        <taxon>Rhodococcus</taxon>
        <taxon>Rhodococcus erythropolis group</taxon>
    </lineage>
</organism>
<protein>
    <submittedName>
        <fullName evidence="2">YqaJ viral recombinase family protein</fullName>
    </submittedName>
</protein>
<dbReference type="Gene3D" id="3.90.320.10">
    <property type="match status" value="1"/>
</dbReference>
<evidence type="ECO:0000313" key="2">
    <source>
        <dbReference type="EMBL" id="MBH5146305.1"/>
    </source>
</evidence>
<accession>A0A8I0ZVK3</accession>
<dbReference type="SUPFAM" id="SSF52980">
    <property type="entry name" value="Restriction endonuclease-like"/>
    <property type="match status" value="1"/>
</dbReference>
<dbReference type="InterPro" id="IPR019080">
    <property type="entry name" value="YqaJ_viral_recombinase"/>
</dbReference>
<dbReference type="PANTHER" id="PTHR46609:SF6">
    <property type="entry name" value="EXONUCLEASE, PHAGE-TYPE_RECB, C-TERMINAL DOMAIN-CONTAINING PROTEIN-RELATED"/>
    <property type="match status" value="1"/>
</dbReference>
<evidence type="ECO:0000313" key="3">
    <source>
        <dbReference type="Proteomes" id="UP000627573"/>
    </source>
</evidence>
<dbReference type="InterPro" id="IPR051703">
    <property type="entry name" value="NF-kappa-B_Signaling_Reg"/>
</dbReference>
<dbReference type="AlphaFoldDB" id="A0A8I0ZVK3"/>
<gene>
    <name evidence="2" type="ORF">I3517_27250</name>
</gene>
<keyword evidence="3" id="KW-1185">Reference proteome</keyword>